<comment type="caution">
    <text evidence="3">The sequence shown here is derived from an EMBL/GenBank/DDBJ whole genome shotgun (WGS) entry which is preliminary data.</text>
</comment>
<proteinExistence type="predicted"/>
<evidence type="ECO:0000313" key="3">
    <source>
        <dbReference type="EMBL" id="MBK7424342.1"/>
    </source>
</evidence>
<name>A0A9D7F956_9RHOO</name>
<feature type="compositionally biased region" description="Basic and acidic residues" evidence="1">
    <location>
        <begin position="197"/>
        <end position="208"/>
    </location>
</feature>
<dbReference type="EMBL" id="JADJNC010000028">
    <property type="protein sequence ID" value="MBK7424342.1"/>
    <property type="molecule type" value="Genomic_DNA"/>
</dbReference>
<evidence type="ECO:0000256" key="1">
    <source>
        <dbReference type="SAM" id="MobiDB-lite"/>
    </source>
</evidence>
<dbReference type="Proteomes" id="UP000886602">
    <property type="component" value="Unassembled WGS sequence"/>
</dbReference>
<feature type="region of interest" description="Disordered" evidence="1">
    <location>
        <begin position="299"/>
        <end position="354"/>
    </location>
</feature>
<reference evidence="3" key="1">
    <citation type="submission" date="2020-10" db="EMBL/GenBank/DDBJ databases">
        <title>Connecting structure to function with the recovery of over 1000 high-quality activated sludge metagenome-assembled genomes encoding full-length rRNA genes using long-read sequencing.</title>
        <authorList>
            <person name="Singleton C.M."/>
            <person name="Petriglieri F."/>
            <person name="Kristensen J.M."/>
            <person name="Kirkegaard R.H."/>
            <person name="Michaelsen T.Y."/>
            <person name="Andersen M.H."/>
            <person name="Karst S.M."/>
            <person name="Dueholm M.S."/>
            <person name="Nielsen P.H."/>
            <person name="Albertsen M."/>
        </authorList>
    </citation>
    <scope>NUCLEOTIDE SEQUENCE</scope>
    <source>
        <strain evidence="3">EsbW_18-Q3-R4-48_MAXAC.044</strain>
    </source>
</reference>
<protein>
    <submittedName>
        <fullName evidence="3">Uncharacterized protein</fullName>
    </submittedName>
</protein>
<gene>
    <name evidence="3" type="ORF">IPJ48_15370</name>
</gene>
<feature type="compositionally biased region" description="Pro residues" evidence="1">
    <location>
        <begin position="312"/>
        <end position="338"/>
    </location>
</feature>
<feature type="signal peptide" evidence="2">
    <location>
        <begin position="1"/>
        <end position="22"/>
    </location>
</feature>
<evidence type="ECO:0000256" key="2">
    <source>
        <dbReference type="SAM" id="SignalP"/>
    </source>
</evidence>
<organism evidence="3 4">
    <name type="scientific">Candidatus Propionivibrio dominans</name>
    <dbReference type="NCBI Taxonomy" id="2954373"/>
    <lineage>
        <taxon>Bacteria</taxon>
        <taxon>Pseudomonadati</taxon>
        <taxon>Pseudomonadota</taxon>
        <taxon>Betaproteobacteria</taxon>
        <taxon>Rhodocyclales</taxon>
        <taxon>Rhodocyclaceae</taxon>
        <taxon>Propionivibrio</taxon>
    </lineage>
</organism>
<sequence>MKKFATLLAPFCLAACVGIVDAGTLVDVNVTDRTTGEQLEVYRHQGRLYVAGKPGNRYAVSLRNKSGGRLLTVISVDGVNALNGQTAATSQSGYVISPWQAAEISGWRKSMDDVAAFYFTSIADSYAGRTDRPQNVGVIGVAVYREAEPLPPPAQAAFSARERVDQGSADRATGSEEAQSRPQANAQANAPASAAPERSEALSKKADGRLGTGHGERISAPTQYTEFRRASDTPSEIVTIYYNSRANLLAQGVIPRPPHYGRTNPAPNPLWWGRGGGGGGGGGSAAALPGRRFSWGWLDASRWGGGGRRAPRGPPPRGPPARPGAPPGRRGGPPPRGPPVAGQGRGRPAWTNRV</sequence>
<feature type="compositionally biased region" description="Low complexity" evidence="1">
    <location>
        <begin position="339"/>
        <end position="354"/>
    </location>
</feature>
<feature type="compositionally biased region" description="Low complexity" evidence="1">
    <location>
        <begin position="180"/>
        <end position="196"/>
    </location>
</feature>
<feature type="region of interest" description="Disordered" evidence="1">
    <location>
        <begin position="156"/>
        <end position="230"/>
    </location>
</feature>
<keyword evidence="2" id="KW-0732">Signal</keyword>
<accession>A0A9D7F956</accession>
<feature type="chain" id="PRO_5039731846" evidence="2">
    <location>
        <begin position="23"/>
        <end position="354"/>
    </location>
</feature>
<evidence type="ECO:0000313" key="4">
    <source>
        <dbReference type="Proteomes" id="UP000886602"/>
    </source>
</evidence>
<dbReference type="AlphaFoldDB" id="A0A9D7F956"/>